<evidence type="ECO:0000256" key="4">
    <source>
        <dbReference type="ARBA" id="ARBA00022723"/>
    </source>
</evidence>
<evidence type="ECO:0000259" key="9">
    <source>
        <dbReference type="Pfam" id="PF05649"/>
    </source>
</evidence>
<dbReference type="PRINTS" id="PR00786">
    <property type="entry name" value="NEPRILYSIN"/>
</dbReference>
<evidence type="ECO:0000256" key="6">
    <source>
        <dbReference type="ARBA" id="ARBA00022833"/>
    </source>
</evidence>
<dbReference type="InterPro" id="IPR000718">
    <property type="entry name" value="Peptidase_M13"/>
</dbReference>
<dbReference type="Pfam" id="PF05649">
    <property type="entry name" value="Peptidase_M13_N"/>
    <property type="match status" value="1"/>
</dbReference>
<evidence type="ECO:0000259" key="8">
    <source>
        <dbReference type="Pfam" id="PF01431"/>
    </source>
</evidence>
<protein>
    <submittedName>
        <fullName evidence="10">Peptidase M13</fullName>
    </submittedName>
</protein>
<dbReference type="PROSITE" id="PS51885">
    <property type="entry name" value="NEPRILYSIN"/>
    <property type="match status" value="1"/>
</dbReference>
<evidence type="ECO:0000313" key="10">
    <source>
        <dbReference type="EMBL" id="QNV39780.1"/>
    </source>
</evidence>
<keyword evidence="5" id="KW-0378">Hydrolase</keyword>
<dbReference type="InterPro" id="IPR018497">
    <property type="entry name" value="Peptidase_M13_C"/>
</dbReference>
<dbReference type="Gene3D" id="3.40.390.10">
    <property type="entry name" value="Collagenase (Catalytic Domain)"/>
    <property type="match status" value="1"/>
</dbReference>
<keyword evidence="6" id="KW-0862">Zinc</keyword>
<feature type="domain" description="Peptidase M13 C-terminal" evidence="8">
    <location>
        <begin position="448"/>
        <end position="659"/>
    </location>
</feature>
<dbReference type="EMBL" id="CP061538">
    <property type="protein sequence ID" value="QNV39780.1"/>
    <property type="molecule type" value="Genomic_DNA"/>
</dbReference>
<dbReference type="InterPro" id="IPR024079">
    <property type="entry name" value="MetalloPept_cat_dom_sf"/>
</dbReference>
<dbReference type="KEGG" id="rama:IDM48_10590"/>
<evidence type="ECO:0000256" key="2">
    <source>
        <dbReference type="ARBA" id="ARBA00007357"/>
    </source>
</evidence>
<dbReference type="GO" id="GO:0005886">
    <property type="term" value="C:plasma membrane"/>
    <property type="evidence" value="ECO:0007669"/>
    <property type="project" value="TreeGrafter"/>
</dbReference>
<dbReference type="PANTHER" id="PTHR11733">
    <property type="entry name" value="ZINC METALLOPROTEASE FAMILY M13 NEPRILYSIN-RELATED"/>
    <property type="match status" value="1"/>
</dbReference>
<name>A0A7H2BJD4_9MICC</name>
<evidence type="ECO:0000256" key="3">
    <source>
        <dbReference type="ARBA" id="ARBA00022670"/>
    </source>
</evidence>
<dbReference type="Gene3D" id="1.10.1380.10">
    <property type="entry name" value="Neutral endopeptidase , domain2"/>
    <property type="match status" value="1"/>
</dbReference>
<reference evidence="10 11" key="1">
    <citation type="submission" date="2020-09" db="EMBL/GenBank/DDBJ databases">
        <title>Investigation of environmental microbe.</title>
        <authorList>
            <person name="Ou Y."/>
            <person name="Kang Q."/>
        </authorList>
    </citation>
    <scope>NUCLEOTIDE SEQUENCE [LARGE SCALE GENOMIC DNA]</scope>
    <source>
        <strain evidence="10 11">KJZ-9</strain>
    </source>
</reference>
<evidence type="ECO:0000256" key="1">
    <source>
        <dbReference type="ARBA" id="ARBA00001947"/>
    </source>
</evidence>
<dbReference type="PANTHER" id="PTHR11733:SF167">
    <property type="entry name" value="FI17812P1-RELATED"/>
    <property type="match status" value="1"/>
</dbReference>
<keyword evidence="4" id="KW-0479">Metal-binding</keyword>
<gene>
    <name evidence="10" type="ORF">IDM48_10590</name>
</gene>
<evidence type="ECO:0000256" key="7">
    <source>
        <dbReference type="ARBA" id="ARBA00023049"/>
    </source>
</evidence>
<dbReference type="CDD" id="cd08662">
    <property type="entry name" value="M13"/>
    <property type="match status" value="1"/>
</dbReference>
<dbReference type="Proteomes" id="UP000516421">
    <property type="component" value="Chromosome"/>
</dbReference>
<evidence type="ECO:0000313" key="11">
    <source>
        <dbReference type="Proteomes" id="UP000516421"/>
    </source>
</evidence>
<dbReference type="GO" id="GO:0046872">
    <property type="term" value="F:metal ion binding"/>
    <property type="evidence" value="ECO:0007669"/>
    <property type="project" value="UniProtKB-KW"/>
</dbReference>
<accession>A0A7H2BJD4</accession>
<comment type="similarity">
    <text evidence="2">Belongs to the peptidase M13 family.</text>
</comment>
<proteinExistence type="inferred from homology"/>
<dbReference type="InterPro" id="IPR042089">
    <property type="entry name" value="Peptidase_M13_dom_2"/>
</dbReference>
<feature type="domain" description="Peptidase M13 N-terminal" evidence="9">
    <location>
        <begin position="19"/>
        <end position="396"/>
    </location>
</feature>
<organism evidence="10 11">
    <name type="scientific">Rothia amarae</name>
    <dbReference type="NCBI Taxonomy" id="169480"/>
    <lineage>
        <taxon>Bacteria</taxon>
        <taxon>Bacillati</taxon>
        <taxon>Actinomycetota</taxon>
        <taxon>Actinomycetes</taxon>
        <taxon>Micrococcales</taxon>
        <taxon>Micrococcaceae</taxon>
        <taxon>Rothia</taxon>
    </lineage>
</organism>
<dbReference type="Pfam" id="PF01431">
    <property type="entry name" value="Peptidase_M13"/>
    <property type="match status" value="1"/>
</dbReference>
<dbReference type="RefSeq" id="WP_190617365.1">
    <property type="nucleotide sequence ID" value="NZ_CP061538.1"/>
</dbReference>
<dbReference type="AlphaFoldDB" id="A0A7H2BJD4"/>
<dbReference type="GO" id="GO:0016485">
    <property type="term" value="P:protein processing"/>
    <property type="evidence" value="ECO:0007669"/>
    <property type="project" value="TreeGrafter"/>
</dbReference>
<keyword evidence="3" id="KW-0645">Protease</keyword>
<evidence type="ECO:0000256" key="5">
    <source>
        <dbReference type="ARBA" id="ARBA00022801"/>
    </source>
</evidence>
<keyword evidence="7" id="KW-0482">Metalloprotease</keyword>
<comment type="cofactor">
    <cofactor evidence="1">
        <name>Zn(2+)</name>
        <dbReference type="ChEBI" id="CHEBI:29105"/>
    </cofactor>
</comment>
<sequence length="663" mass="75086">MSNKPSGINTEFMDTSVAPGDDFFRYNNGIWLDTHEIPADRPKDGGMYTLRDEAEKNVREIIEKIATDKPGSRIGALFNSFMDTEKINKDGVEPLLAEVRPIIEATGKTELLDVIAEADRAGIGSPFGWYTSIDAKNPEKYVVYLAQAGLGLPDESYYREEKYAEIRSAYVDFIQRMFELTGLAEPFGMTAETAAHTIMKFETDLAQHHWDKVTLRDANKRYNPVAAADLNTEFPGFDYTRWIESLGSSVQKFGTVIVGQPSYFEAVSKIWETEPIEAWKLYLVWKNISARAAYLNDEIVNANFDFYGKTLSGTEELRDRWKRGVGVIEGNLGEELGKEYVAVHFPPEHKAKMLKLVDNLLEAYRQSISTLDWMTDETRERALEKLEKFVTKIGYPDEWRDYSALELVEGDLLENLRRSSLFEHNFQLDRIGQPVDKHEWLMSPQTVNAYYMPPANEIVFPAAILQPPYFDPDADDATNYGGIGAVIGHEIGHGFDDQGSKYDGTGALNNWWTDKDREEFSKRTSALVDQYNQYTPTGLDPENFKVNGELTLGENIGDLGGLSIALRAYEIALSQQGIDSLADAPIVDGFTGIQRLFIAWAQGWRTKSRPQNAQMMLSVDPHSPDEFRVNGVVRNIDEFYDAFGVTEDNQLYLSPEERVKIWL</sequence>
<dbReference type="GO" id="GO:0004222">
    <property type="term" value="F:metalloendopeptidase activity"/>
    <property type="evidence" value="ECO:0007669"/>
    <property type="project" value="InterPro"/>
</dbReference>
<dbReference type="InterPro" id="IPR008753">
    <property type="entry name" value="Peptidase_M13_N"/>
</dbReference>
<dbReference type="SUPFAM" id="SSF55486">
    <property type="entry name" value="Metalloproteases ('zincins'), catalytic domain"/>
    <property type="match status" value="1"/>
</dbReference>
<keyword evidence="11" id="KW-1185">Reference proteome</keyword>